<dbReference type="Proteomes" id="UP000247612">
    <property type="component" value="Unassembled WGS sequence"/>
</dbReference>
<dbReference type="PROSITE" id="PS51257">
    <property type="entry name" value="PROKAR_LIPOPROTEIN"/>
    <property type="match status" value="1"/>
</dbReference>
<gene>
    <name evidence="2" type="ORF">DES51_106148</name>
</gene>
<sequence length="60" mass="6958">MKRLKLLLVFLLSISLSACSEKAEDLEQLYYPFSGDTYPYPHAEVDNPDVLKDQPWNIQN</sequence>
<evidence type="ECO:0000313" key="2">
    <source>
        <dbReference type="EMBL" id="PXX79029.1"/>
    </source>
</evidence>
<feature type="chain" id="PRO_5016336803" evidence="1">
    <location>
        <begin position="24"/>
        <end position="60"/>
    </location>
</feature>
<accession>A0A318KMU5</accession>
<feature type="signal peptide" evidence="1">
    <location>
        <begin position="1"/>
        <end position="23"/>
    </location>
</feature>
<dbReference type="AlphaFoldDB" id="A0A318KMU5"/>
<dbReference type="RefSeq" id="WP_022937517.1">
    <property type="nucleotide sequence ID" value="NZ_CABKRQ010000003.1"/>
</dbReference>
<comment type="caution">
    <text evidence="2">The sequence shown here is derived from an EMBL/GenBank/DDBJ whole genome shotgun (WGS) entry which is preliminary data.</text>
</comment>
<dbReference type="EMBL" id="QJKH01000006">
    <property type="protein sequence ID" value="PXX79029.1"/>
    <property type="molecule type" value="Genomic_DNA"/>
</dbReference>
<keyword evidence="3" id="KW-1185">Reference proteome</keyword>
<organism evidence="2 3">
    <name type="scientific">Dielma fastidiosa</name>
    <dbReference type="NCBI Taxonomy" id="1034346"/>
    <lineage>
        <taxon>Bacteria</taxon>
        <taxon>Bacillati</taxon>
        <taxon>Bacillota</taxon>
        <taxon>Erysipelotrichia</taxon>
        <taxon>Erysipelotrichales</taxon>
        <taxon>Erysipelotrichaceae</taxon>
        <taxon>Dielma</taxon>
    </lineage>
</organism>
<name>A0A318KMU5_9FIRM</name>
<evidence type="ECO:0000256" key="1">
    <source>
        <dbReference type="SAM" id="SignalP"/>
    </source>
</evidence>
<protein>
    <submittedName>
        <fullName evidence="2">Uncharacterized protein</fullName>
    </submittedName>
</protein>
<dbReference type="STRING" id="1034346.GCA_000313565_01202"/>
<proteinExistence type="predicted"/>
<evidence type="ECO:0000313" key="3">
    <source>
        <dbReference type="Proteomes" id="UP000247612"/>
    </source>
</evidence>
<keyword evidence="1" id="KW-0732">Signal</keyword>
<reference evidence="2 3" key="1">
    <citation type="submission" date="2018-05" db="EMBL/GenBank/DDBJ databases">
        <title>Genomic Encyclopedia of Type Strains, Phase IV (KMG-IV): sequencing the most valuable type-strain genomes for metagenomic binning, comparative biology and taxonomic classification.</title>
        <authorList>
            <person name="Goeker M."/>
        </authorList>
    </citation>
    <scope>NUCLEOTIDE SEQUENCE [LARGE SCALE GENOMIC DNA]</scope>
    <source>
        <strain evidence="2 3">JC118</strain>
    </source>
</reference>